<dbReference type="EMBL" id="JALBCA010000082">
    <property type="protein sequence ID" value="KAI2383905.1"/>
    <property type="molecule type" value="Genomic_DNA"/>
</dbReference>
<gene>
    <name evidence="1" type="primary">srb5</name>
    <name evidence="1" type="ORF">LOY88_004995</name>
</gene>
<reference evidence="1" key="1">
    <citation type="journal article" date="2022" name="bioRxiv">
        <title>Population genetic analysis of Ophidiomyces ophidiicola, the causative agent of snake fungal disease, indicates recent introductions to the USA.</title>
        <authorList>
            <person name="Ladner J.T."/>
            <person name="Palmer J.M."/>
            <person name="Ettinger C.L."/>
            <person name="Stajich J.E."/>
            <person name="Farrell T.M."/>
            <person name="Glorioso B.M."/>
            <person name="Lawson B."/>
            <person name="Price S.J."/>
            <person name="Stengle A.G."/>
            <person name="Grear D.A."/>
            <person name="Lorch J.M."/>
        </authorList>
    </citation>
    <scope>NUCLEOTIDE SEQUENCE</scope>
    <source>
        <strain evidence="1">NWHC 24266-5</strain>
    </source>
</reference>
<name>A0ACB8USM1_9EURO</name>
<evidence type="ECO:0000313" key="1">
    <source>
        <dbReference type="EMBL" id="KAI2383905.1"/>
    </source>
</evidence>
<protein>
    <submittedName>
        <fullName evidence="1">Mediator of RNA polymerase II transcription subunit 18</fullName>
    </submittedName>
</protein>
<comment type="caution">
    <text evidence="1">The sequence shown here is derived from an EMBL/GenBank/DDBJ whole genome shotgun (WGS) entry which is preliminary data.</text>
</comment>
<proteinExistence type="predicted"/>
<accession>A0ACB8USM1</accession>
<organism evidence="1">
    <name type="scientific">Ophidiomyces ophidiicola</name>
    <dbReference type="NCBI Taxonomy" id="1387563"/>
    <lineage>
        <taxon>Eukaryota</taxon>
        <taxon>Fungi</taxon>
        <taxon>Dikarya</taxon>
        <taxon>Ascomycota</taxon>
        <taxon>Pezizomycotina</taxon>
        <taxon>Eurotiomycetes</taxon>
        <taxon>Eurotiomycetidae</taxon>
        <taxon>Onygenales</taxon>
        <taxon>Onygenaceae</taxon>
        <taxon>Ophidiomyces</taxon>
    </lineage>
</organism>
<sequence>MHEHSLFAAVPAAQHHVLLQQLAGVTAMQPAPVYERRLIFRPHKTPGYLKPRLGATQDVQATEIQKLNRMLNARLFYVQAVGDVAEADFGSGDDVAMGGAGLDGPRQDRYDVADQSWRIEFRDIPDAGTAAVTSRLMCTAKIPYGDIVPIMKAWGYDYVSEHVLEGSLFVLDDTVLLLHRILTFPPDDSAKRAPARRLPGLQTLLPLDKSGGFVLQASIIVQDSVNRDMMDTASQRLLRLKEQLKSAVKLEPADRLALDTKVK</sequence>